<dbReference type="RefSeq" id="WP_145310833.1">
    <property type="nucleotide sequence ID" value="NZ_CP037452.1"/>
</dbReference>
<organism evidence="2 3">
    <name type="scientific">Gimesia fumaroli</name>
    <dbReference type="NCBI Taxonomy" id="2527976"/>
    <lineage>
        <taxon>Bacteria</taxon>
        <taxon>Pseudomonadati</taxon>
        <taxon>Planctomycetota</taxon>
        <taxon>Planctomycetia</taxon>
        <taxon>Planctomycetales</taxon>
        <taxon>Planctomycetaceae</taxon>
        <taxon>Gimesia</taxon>
    </lineage>
</organism>
<dbReference type="CDD" id="cd15482">
    <property type="entry name" value="Sialidase_non-viral"/>
    <property type="match status" value="1"/>
</dbReference>
<dbReference type="AlphaFoldDB" id="A0A518IEM8"/>
<dbReference type="SUPFAM" id="SSF50939">
    <property type="entry name" value="Sialidases"/>
    <property type="match status" value="1"/>
</dbReference>
<evidence type="ECO:0000256" key="1">
    <source>
        <dbReference type="SAM" id="SignalP"/>
    </source>
</evidence>
<proteinExistence type="predicted"/>
<gene>
    <name evidence="2" type="ORF">Enr17x_36020</name>
</gene>
<dbReference type="EMBL" id="CP037452">
    <property type="protein sequence ID" value="QDV51546.1"/>
    <property type="molecule type" value="Genomic_DNA"/>
</dbReference>
<dbReference type="InterPro" id="IPR036278">
    <property type="entry name" value="Sialidase_sf"/>
</dbReference>
<name>A0A518IEM8_9PLAN</name>
<sequence length="459" mass="51994" precursor="true">MRSLFCSLFFILVSAKCVVADEKTAASIKLTMGEPRVIVRGIRPEEQIWGPYQFPRPYKVGDRYLVSVHVKNDDISNYGSTALWFESRDKGETWKEVDASIAQECGLVLPNGDRVYMPPESGIDVSDYKTTPWNKYTPAYDFSKQAKPGTLPVPDGMTFWMGGTTIYAFNADRLPANLSKKEWTLFRIPKGETEPKLEHASVDWPFLTRVVHVSRSGKKILKSIFPRGNPKIGPDGAIWVSVFSGEGHLNPANGQYSPYYSAEIFRSEDNGKSFQRRAHLEYEADGHEFPYKSGGFSDSDFEFMPDGSIVWFLRSTWYSYTGKEWDPMYMTRSTDGGHTWSKPIKFDNVGILPRLCTLENGVTLLCYARPGTFVRAALNDSGTKWTEPLVVMTPDDRSSLANKPVADPTFHDWDGSCNNPEIIPLDKNSALIFYSDFYYPDKNGVKRKTILCRKITVER</sequence>
<dbReference type="KEGG" id="gfm:Enr17x_36020"/>
<feature type="signal peptide" evidence="1">
    <location>
        <begin position="1"/>
        <end position="20"/>
    </location>
</feature>
<accession>A0A518IEM8</accession>
<evidence type="ECO:0000313" key="3">
    <source>
        <dbReference type="Proteomes" id="UP000318313"/>
    </source>
</evidence>
<reference evidence="2 3" key="1">
    <citation type="submission" date="2019-03" db="EMBL/GenBank/DDBJ databases">
        <title>Deep-cultivation of Planctomycetes and their phenomic and genomic characterization uncovers novel biology.</title>
        <authorList>
            <person name="Wiegand S."/>
            <person name="Jogler M."/>
            <person name="Boedeker C."/>
            <person name="Pinto D."/>
            <person name="Vollmers J."/>
            <person name="Rivas-Marin E."/>
            <person name="Kohn T."/>
            <person name="Peeters S.H."/>
            <person name="Heuer A."/>
            <person name="Rast P."/>
            <person name="Oberbeckmann S."/>
            <person name="Bunk B."/>
            <person name="Jeske O."/>
            <person name="Meyerdierks A."/>
            <person name="Storesund J.E."/>
            <person name="Kallscheuer N."/>
            <person name="Luecker S."/>
            <person name="Lage O.M."/>
            <person name="Pohl T."/>
            <person name="Merkel B.J."/>
            <person name="Hornburger P."/>
            <person name="Mueller R.-W."/>
            <person name="Bruemmer F."/>
            <person name="Labrenz M."/>
            <person name="Spormann A.M."/>
            <person name="Op den Camp H."/>
            <person name="Overmann J."/>
            <person name="Amann R."/>
            <person name="Jetten M.S.M."/>
            <person name="Mascher T."/>
            <person name="Medema M.H."/>
            <person name="Devos D.P."/>
            <person name="Kaster A.-K."/>
            <person name="Ovreas L."/>
            <person name="Rohde M."/>
            <person name="Galperin M.Y."/>
            <person name="Jogler C."/>
        </authorList>
    </citation>
    <scope>NUCLEOTIDE SEQUENCE [LARGE SCALE GENOMIC DNA]</scope>
    <source>
        <strain evidence="2 3">Enr17</strain>
    </source>
</reference>
<evidence type="ECO:0008006" key="4">
    <source>
        <dbReference type="Google" id="ProtNLM"/>
    </source>
</evidence>
<dbReference type="Proteomes" id="UP000318313">
    <property type="component" value="Chromosome"/>
</dbReference>
<keyword evidence="1" id="KW-0732">Signal</keyword>
<dbReference type="Gene3D" id="2.120.10.10">
    <property type="match status" value="1"/>
</dbReference>
<dbReference type="OrthoDB" id="228874at2"/>
<keyword evidence="3" id="KW-1185">Reference proteome</keyword>
<feature type="chain" id="PRO_5021731349" description="BNR/Asp-box repeat protein" evidence="1">
    <location>
        <begin position="21"/>
        <end position="459"/>
    </location>
</feature>
<evidence type="ECO:0000313" key="2">
    <source>
        <dbReference type="EMBL" id="QDV51546.1"/>
    </source>
</evidence>
<protein>
    <recommendedName>
        <fullName evidence="4">BNR/Asp-box repeat protein</fullName>
    </recommendedName>
</protein>